<dbReference type="OrthoDB" id="2418900at2759"/>
<evidence type="ECO:0008006" key="4">
    <source>
        <dbReference type="Google" id="ProtNLM"/>
    </source>
</evidence>
<feature type="region of interest" description="Disordered" evidence="1">
    <location>
        <begin position="44"/>
        <end position="64"/>
    </location>
</feature>
<evidence type="ECO:0000313" key="3">
    <source>
        <dbReference type="Proteomes" id="UP000029665"/>
    </source>
</evidence>
<keyword evidence="3" id="KW-1185">Reference proteome</keyword>
<evidence type="ECO:0000313" key="2">
    <source>
        <dbReference type="EMBL" id="CDO74593.1"/>
    </source>
</evidence>
<protein>
    <recommendedName>
        <fullName evidence="4">C2H2-type domain-containing protein</fullName>
    </recommendedName>
</protein>
<gene>
    <name evidence="2" type="ORF">BN946_scf184807.g1</name>
</gene>
<dbReference type="InterPro" id="IPR041078">
    <property type="entry name" value="Plavaka"/>
</dbReference>
<feature type="region of interest" description="Disordered" evidence="1">
    <location>
        <begin position="716"/>
        <end position="749"/>
    </location>
</feature>
<feature type="compositionally biased region" description="Acidic residues" evidence="1">
    <location>
        <begin position="723"/>
        <end position="742"/>
    </location>
</feature>
<dbReference type="Proteomes" id="UP000029665">
    <property type="component" value="Unassembled WGS sequence"/>
</dbReference>
<sequence>MPPVRCQHCSQAFKDSGRHSRHLGLKPACQDYYHVHAAEHSERRLEHRRQHNSHENEAHDGLPIPHDVTADVDCQGIPDASAGGVHPREPVDDELLEPLKRRQVTVEEVEDEDTVEPWTAECYPRRVADSLGAGRTYFEDLQAEQEAVGQAAYAPFKDDEEWGLAKWLLQQTSQTALDEFLKLPITRNRTRPSYKNKKGFFKVIDKLPSGAEWFCDVINVQGDLSGLNGEPLTEEVELWRRNPVDCVRELIGNPAFKSRMAYAPVRMMRNGVRFYGEMNTADWWWEKQGELPEGACIAPLILASDKTTLTVLRGDKTAWPVYLMIGNIDKAVRRKPSAHAVLLIGYIPVSKLHCFSKATRADAGYCLFHTCMKKILKPIIAACQTGVPMMCADGIIRRIYPILAAYVADHPEQCLIACCKENRCPRCIVPRKKRGDNTKHPLRDHSHTAETLRRVGDGESPPDFAKHGLRPVYEPFWAQLPHTDFFACITPDILHQLHKGLIKDHVLAWVEKIVGKRALDERFAAMSTAHGLRHFPRGISILSQWTGSEAKEIEKILLGLLVGRVSSQVLKSIRALLDFVYYAQYEVHSSVTLAHMKRALDTFHRNKRALIELGVREHFNIPKLHALLHYVDAISRLGCLDGVNTENSERLHIDYAKKAYRASSRREYVSQMTTWLQRQEAVERQQAYIAWRLGLLEEELELAGLYEELEDVSDDLGIHGENEDGEGSDGDEMQGGDADDVAVEGSQAVPRADEEVKALRELMNSNSISCLN</sequence>
<dbReference type="EMBL" id="CCBP010000189">
    <property type="protein sequence ID" value="CDO74593.1"/>
    <property type="molecule type" value="Genomic_DNA"/>
</dbReference>
<dbReference type="AlphaFoldDB" id="A0A060SQ56"/>
<dbReference type="Pfam" id="PF18759">
    <property type="entry name" value="Plavaka"/>
    <property type="match status" value="1"/>
</dbReference>
<name>A0A060SQ56_PYCCI</name>
<dbReference type="HOGENOM" id="CLU_006344_4_0_1"/>
<accession>A0A060SQ56</accession>
<organism evidence="2 3">
    <name type="scientific">Pycnoporus cinnabarinus</name>
    <name type="common">Cinnabar-red polypore</name>
    <name type="synonym">Trametes cinnabarina</name>
    <dbReference type="NCBI Taxonomy" id="5643"/>
    <lineage>
        <taxon>Eukaryota</taxon>
        <taxon>Fungi</taxon>
        <taxon>Dikarya</taxon>
        <taxon>Basidiomycota</taxon>
        <taxon>Agaricomycotina</taxon>
        <taxon>Agaricomycetes</taxon>
        <taxon>Polyporales</taxon>
        <taxon>Polyporaceae</taxon>
        <taxon>Trametes</taxon>
    </lineage>
</organism>
<dbReference type="OMA" id="QHNSHEN"/>
<proteinExistence type="predicted"/>
<reference evidence="2" key="1">
    <citation type="submission" date="2014-01" db="EMBL/GenBank/DDBJ databases">
        <title>The genome of the white-rot fungus Pycnoporus cinnabarinus: a basidiomycete model with a versatile arsenal for lignocellulosic biomass breakdown.</title>
        <authorList>
            <person name="Levasseur A."/>
            <person name="Lomascolo A."/>
            <person name="Ruiz-Duenas F.J."/>
            <person name="Uzan E."/>
            <person name="Piumi F."/>
            <person name="Kues U."/>
            <person name="Ram A.F.J."/>
            <person name="Murat C."/>
            <person name="Haon M."/>
            <person name="Benoit I."/>
            <person name="Arfi Y."/>
            <person name="Chevret D."/>
            <person name="Drula E."/>
            <person name="Kwon M.J."/>
            <person name="Gouret P."/>
            <person name="Lesage-Meessen L."/>
            <person name="Lombard V."/>
            <person name="Mariette J."/>
            <person name="Noirot C."/>
            <person name="Park J."/>
            <person name="Patyshakuliyeva A."/>
            <person name="Wieneger R.A.B."/>
            <person name="Wosten H.A.B."/>
            <person name="Martin F."/>
            <person name="Coutinho P.M."/>
            <person name="de Vries R."/>
            <person name="Martinez A.T."/>
            <person name="Klopp C."/>
            <person name="Pontarotti P."/>
            <person name="Henrissat B."/>
            <person name="Record E."/>
        </authorList>
    </citation>
    <scope>NUCLEOTIDE SEQUENCE [LARGE SCALE GENOMIC DNA]</scope>
    <source>
        <strain evidence="2">BRFM137</strain>
    </source>
</reference>
<evidence type="ECO:0000256" key="1">
    <source>
        <dbReference type="SAM" id="MobiDB-lite"/>
    </source>
</evidence>
<comment type="caution">
    <text evidence="2">The sequence shown here is derived from an EMBL/GenBank/DDBJ whole genome shotgun (WGS) entry which is preliminary data.</text>
</comment>